<feature type="transmembrane region" description="Helical" evidence="9">
    <location>
        <begin position="368"/>
        <end position="390"/>
    </location>
</feature>
<evidence type="ECO:0000259" key="10">
    <source>
        <dbReference type="PROSITE" id="PS50928"/>
    </source>
</evidence>
<evidence type="ECO:0000256" key="1">
    <source>
        <dbReference type="ARBA" id="ARBA00004429"/>
    </source>
</evidence>
<evidence type="ECO:0000256" key="4">
    <source>
        <dbReference type="ARBA" id="ARBA00022475"/>
    </source>
</evidence>
<keyword evidence="3 9" id="KW-0813">Transport</keyword>
<comment type="caution">
    <text evidence="11">The sequence shown here is derived from an EMBL/GenBank/DDBJ whole genome shotgun (WGS) entry which is preliminary data.</text>
</comment>
<dbReference type="SUPFAM" id="SSF161098">
    <property type="entry name" value="MetI-like"/>
    <property type="match status" value="2"/>
</dbReference>
<dbReference type="PROSITE" id="PS50928">
    <property type="entry name" value="ABC_TM1"/>
    <property type="match status" value="1"/>
</dbReference>
<dbReference type="PANTHER" id="PTHR30614">
    <property type="entry name" value="MEMBRANE COMPONENT OF AMINO ACID ABC TRANSPORTER"/>
    <property type="match status" value="1"/>
</dbReference>
<keyword evidence="5 9" id="KW-0812">Transmembrane</keyword>
<dbReference type="Pfam" id="PF00528">
    <property type="entry name" value="BPD_transp_1"/>
    <property type="match status" value="1"/>
</dbReference>
<dbReference type="InterPro" id="IPR035906">
    <property type="entry name" value="MetI-like_sf"/>
</dbReference>
<organism evidence="11 12">
    <name type="scientific">Halopseudomonas sabulinigri</name>
    <dbReference type="NCBI Taxonomy" id="472181"/>
    <lineage>
        <taxon>Bacteria</taxon>
        <taxon>Pseudomonadati</taxon>
        <taxon>Pseudomonadota</taxon>
        <taxon>Gammaproteobacteria</taxon>
        <taxon>Pseudomonadales</taxon>
        <taxon>Pseudomonadaceae</taxon>
        <taxon>Halopseudomonas</taxon>
    </lineage>
</organism>
<feature type="transmembrane region" description="Helical" evidence="9">
    <location>
        <begin position="90"/>
        <end position="118"/>
    </location>
</feature>
<keyword evidence="8 9" id="KW-0472">Membrane</keyword>
<dbReference type="PANTHER" id="PTHR30614:SF37">
    <property type="entry name" value="AMINO-ACID ABC TRANSPORTER PERMEASE PROTEIN YHDX-RELATED"/>
    <property type="match status" value="1"/>
</dbReference>
<feature type="transmembrane region" description="Helical" evidence="9">
    <location>
        <begin position="58"/>
        <end position="78"/>
    </location>
</feature>
<evidence type="ECO:0000256" key="7">
    <source>
        <dbReference type="ARBA" id="ARBA00022989"/>
    </source>
</evidence>
<dbReference type="Proteomes" id="UP001486808">
    <property type="component" value="Unassembled WGS sequence"/>
</dbReference>
<evidence type="ECO:0000256" key="2">
    <source>
        <dbReference type="ARBA" id="ARBA00010072"/>
    </source>
</evidence>
<evidence type="ECO:0000256" key="9">
    <source>
        <dbReference type="RuleBase" id="RU363032"/>
    </source>
</evidence>
<dbReference type="NCBIfam" id="TIGR01726">
    <property type="entry name" value="HEQRo_perm_3TM"/>
    <property type="match status" value="1"/>
</dbReference>
<proteinExistence type="inferred from homology"/>
<keyword evidence="6" id="KW-0029">Amino-acid transport</keyword>
<name>A0ABP9ZM66_9GAMM</name>
<protein>
    <submittedName>
        <fullName evidence="11">Amino acid ABC transporter permease</fullName>
    </submittedName>
</protein>
<keyword evidence="4" id="KW-1003">Cell membrane</keyword>
<feature type="domain" description="ABC transmembrane type-1" evidence="10">
    <location>
        <begin position="94"/>
        <end position="387"/>
    </location>
</feature>
<keyword evidence="12" id="KW-1185">Reference proteome</keyword>
<feature type="transmembrane region" description="Helical" evidence="9">
    <location>
        <begin position="139"/>
        <end position="157"/>
    </location>
</feature>
<dbReference type="Gene3D" id="1.10.3720.10">
    <property type="entry name" value="MetI-like"/>
    <property type="match status" value="2"/>
</dbReference>
<feature type="transmembrane region" description="Helical" evidence="9">
    <location>
        <begin position="188"/>
        <end position="208"/>
    </location>
</feature>
<evidence type="ECO:0000256" key="8">
    <source>
        <dbReference type="ARBA" id="ARBA00023136"/>
    </source>
</evidence>
<dbReference type="EMBL" id="BAABWD010000001">
    <property type="protein sequence ID" value="GAA6130541.1"/>
    <property type="molecule type" value="Genomic_DNA"/>
</dbReference>
<keyword evidence="7 9" id="KW-1133">Transmembrane helix</keyword>
<dbReference type="InterPro" id="IPR043429">
    <property type="entry name" value="ArtM/GltK/GlnP/TcyL/YhdX-like"/>
</dbReference>
<comment type="similarity">
    <text evidence="2">Belongs to the binding-protein-dependent transport system permease family. HisMQ subfamily.</text>
</comment>
<dbReference type="InterPro" id="IPR000515">
    <property type="entry name" value="MetI-like"/>
</dbReference>
<dbReference type="InterPro" id="IPR010065">
    <property type="entry name" value="AA_ABC_transptr_permease_3TM"/>
</dbReference>
<sequence length="399" mass="43528">MREAYMQNVANAPRRSGSAWTDPKWRALIFQLISIAAVVGLGWYLFDNTQTNLEQRGITSGFAFLNNTAGFGIAQHLIDYTQTDSYGRVFFVGLLNTLLVSFIGIILATLVGFLLGVARLSPNWLIRQLATVYIETFRNIPPLLQILFWYFAVMLALPGPRQSLGVLDSFFLNSRGLYMPSPGLSESFGLFFAALLVAIIASLLLGRWAKKRREATGQPFPLLISVLALLLVIPGLAVLIAGNPLVWTVPELKGFNFTGGWVLIPELMALTLALSIYTAAFIAEIVRAGIQSVNHGQTEAAHSLGLPAGKTLRLVIIPQALRVIIPPLTSQYLNLAKNSSLAAGIGYPDMVSLFAGTVLNQTGQAIEVIAITMSVYLAISISISLFMNWYNGRIALIER</sequence>
<evidence type="ECO:0000256" key="3">
    <source>
        <dbReference type="ARBA" id="ARBA00022448"/>
    </source>
</evidence>
<evidence type="ECO:0000256" key="5">
    <source>
        <dbReference type="ARBA" id="ARBA00022692"/>
    </source>
</evidence>
<evidence type="ECO:0000313" key="12">
    <source>
        <dbReference type="Proteomes" id="UP001486808"/>
    </source>
</evidence>
<evidence type="ECO:0000256" key="6">
    <source>
        <dbReference type="ARBA" id="ARBA00022970"/>
    </source>
</evidence>
<feature type="transmembrane region" description="Helical" evidence="9">
    <location>
        <begin position="25"/>
        <end position="46"/>
    </location>
</feature>
<comment type="subcellular location">
    <subcellularLocation>
        <location evidence="1">Cell inner membrane</location>
        <topology evidence="1">Multi-pass membrane protein</topology>
    </subcellularLocation>
    <subcellularLocation>
        <location evidence="9">Cell membrane</location>
        <topology evidence="9">Multi-pass membrane protein</topology>
    </subcellularLocation>
</comment>
<evidence type="ECO:0000313" key="11">
    <source>
        <dbReference type="EMBL" id="GAA6130541.1"/>
    </source>
</evidence>
<accession>A0ABP9ZM66</accession>
<feature type="transmembrane region" description="Helical" evidence="9">
    <location>
        <begin position="220"/>
        <end position="241"/>
    </location>
</feature>
<gene>
    <name evidence="11" type="ORF">NBRC116187_09010</name>
</gene>
<feature type="transmembrane region" description="Helical" evidence="9">
    <location>
        <begin position="261"/>
        <end position="283"/>
    </location>
</feature>
<reference evidence="11 12" key="1">
    <citation type="submission" date="2024-04" db="EMBL/GenBank/DDBJ databases">
        <title>Draft genome sequence of Halopseudomonas sabulinigri NBRC 116187.</title>
        <authorList>
            <person name="Miyakawa T."/>
            <person name="Kusuya Y."/>
            <person name="Miura T."/>
        </authorList>
    </citation>
    <scope>NUCLEOTIDE SEQUENCE [LARGE SCALE GENOMIC DNA]</scope>
    <source>
        <strain evidence="11 12">4NH20-0042</strain>
    </source>
</reference>
<dbReference type="CDD" id="cd06261">
    <property type="entry name" value="TM_PBP2"/>
    <property type="match status" value="1"/>
</dbReference>